<name>A0ACA9L3M4_9GLOM</name>
<protein>
    <submittedName>
        <fullName evidence="1">29122_t:CDS:1</fullName>
    </submittedName>
</protein>
<comment type="caution">
    <text evidence="1">The sequence shown here is derived from an EMBL/GenBank/DDBJ whole genome shotgun (WGS) entry which is preliminary data.</text>
</comment>
<proteinExistence type="predicted"/>
<sequence>MLEGSIAKKRQSLFELHKDYDIIELWKLPGVPQHLVYLDDKRSVINKDYSNDVERIQLVERGIILI</sequence>
<gene>
    <name evidence="1" type="ORF">RPERSI_LOCUS1959</name>
</gene>
<reference evidence="1" key="1">
    <citation type="submission" date="2021-06" db="EMBL/GenBank/DDBJ databases">
        <authorList>
            <person name="Kallberg Y."/>
            <person name="Tangrot J."/>
            <person name="Rosling A."/>
        </authorList>
    </citation>
    <scope>NUCLEOTIDE SEQUENCE</scope>
    <source>
        <strain evidence="1">MA461A</strain>
    </source>
</reference>
<evidence type="ECO:0000313" key="2">
    <source>
        <dbReference type="Proteomes" id="UP000789920"/>
    </source>
</evidence>
<organism evidence="1 2">
    <name type="scientific">Racocetra persica</name>
    <dbReference type="NCBI Taxonomy" id="160502"/>
    <lineage>
        <taxon>Eukaryota</taxon>
        <taxon>Fungi</taxon>
        <taxon>Fungi incertae sedis</taxon>
        <taxon>Mucoromycota</taxon>
        <taxon>Glomeromycotina</taxon>
        <taxon>Glomeromycetes</taxon>
        <taxon>Diversisporales</taxon>
        <taxon>Gigasporaceae</taxon>
        <taxon>Racocetra</taxon>
    </lineage>
</organism>
<dbReference type="Proteomes" id="UP000789920">
    <property type="component" value="Unassembled WGS sequence"/>
</dbReference>
<keyword evidence="2" id="KW-1185">Reference proteome</keyword>
<evidence type="ECO:0000313" key="1">
    <source>
        <dbReference type="EMBL" id="CAG8504156.1"/>
    </source>
</evidence>
<dbReference type="EMBL" id="CAJVQC010002014">
    <property type="protein sequence ID" value="CAG8504156.1"/>
    <property type="molecule type" value="Genomic_DNA"/>
</dbReference>
<accession>A0ACA9L3M4</accession>